<gene>
    <name evidence="1" type="ORF">BWQ96_07989</name>
</gene>
<reference evidence="1 2" key="1">
    <citation type="journal article" date="2018" name="Mol. Biol. Evol.">
        <title>Analysis of the draft genome of the red seaweed Gracilariopsis chorda provides insights into genome size evolution in Rhodophyta.</title>
        <authorList>
            <person name="Lee J."/>
            <person name="Yang E.C."/>
            <person name="Graf L."/>
            <person name="Yang J.H."/>
            <person name="Qiu H."/>
            <person name="Zel Zion U."/>
            <person name="Chan C.X."/>
            <person name="Stephens T.G."/>
            <person name="Weber A.P.M."/>
            <person name="Boo G.H."/>
            <person name="Boo S.M."/>
            <person name="Kim K.M."/>
            <person name="Shin Y."/>
            <person name="Jung M."/>
            <person name="Lee S.J."/>
            <person name="Yim H.S."/>
            <person name="Lee J.H."/>
            <person name="Bhattacharya D."/>
            <person name="Yoon H.S."/>
        </authorList>
    </citation>
    <scope>NUCLEOTIDE SEQUENCE [LARGE SCALE GENOMIC DNA]</scope>
    <source>
        <strain evidence="1 2">SKKU-2015</strain>
        <tissue evidence="1">Whole body</tissue>
    </source>
</reference>
<evidence type="ECO:0000313" key="1">
    <source>
        <dbReference type="EMBL" id="PXF42270.1"/>
    </source>
</evidence>
<proteinExistence type="predicted"/>
<dbReference type="EMBL" id="NBIV01000169">
    <property type="protein sequence ID" value="PXF42270.1"/>
    <property type="molecule type" value="Genomic_DNA"/>
</dbReference>
<name>A0A2V3IMD1_9FLOR</name>
<accession>A0A2V3IMD1</accession>
<keyword evidence="2" id="KW-1185">Reference proteome</keyword>
<dbReference type="Proteomes" id="UP000247409">
    <property type="component" value="Unassembled WGS sequence"/>
</dbReference>
<dbReference type="AlphaFoldDB" id="A0A2V3IMD1"/>
<evidence type="ECO:0000313" key="2">
    <source>
        <dbReference type="Proteomes" id="UP000247409"/>
    </source>
</evidence>
<protein>
    <submittedName>
        <fullName evidence="1">Uncharacterized protein</fullName>
    </submittedName>
</protein>
<organism evidence="1 2">
    <name type="scientific">Gracilariopsis chorda</name>
    <dbReference type="NCBI Taxonomy" id="448386"/>
    <lineage>
        <taxon>Eukaryota</taxon>
        <taxon>Rhodophyta</taxon>
        <taxon>Florideophyceae</taxon>
        <taxon>Rhodymeniophycidae</taxon>
        <taxon>Gracilariales</taxon>
        <taxon>Gracilariaceae</taxon>
        <taxon>Gracilariopsis</taxon>
    </lineage>
</organism>
<comment type="caution">
    <text evidence="1">The sequence shown here is derived from an EMBL/GenBank/DDBJ whole genome shotgun (WGS) entry which is preliminary data.</text>
</comment>
<dbReference type="OrthoDB" id="10445132at2759"/>
<sequence length="282" mass="32024">MTDPAFHDDWINGSIPDHRRPTQSLFESDLFCDETSLTIPDPILPLTLPSSPLLSLPVTQSPPRSPSFRSMQQPLDIPLEVTPATAEPIPRLSCNPFVDERCPLRKRVKLTVRPCGRRVSMAPPRKRRRLQTTLYIQNSSNCSRVAYRIPGPSQQKKKNVVFTRRPLRVKPVNMSDTLFERLQAVASGPAKKPVMQRDDLPDLTDAIQGVAIAAHRFRQMNEGAVVRPVPEPRVRIQMGRKKRGKKRALLRFDDMKVAPLEPEEQNKPRVSGLYLYINSPYP</sequence>